<dbReference type="Proteomes" id="UP000294963">
    <property type="component" value="Unassembled WGS sequence"/>
</dbReference>
<evidence type="ECO:0000313" key="1">
    <source>
        <dbReference type="EMBL" id="TCM66473.1"/>
    </source>
</evidence>
<evidence type="ECO:0000313" key="2">
    <source>
        <dbReference type="Proteomes" id="UP000294963"/>
    </source>
</evidence>
<organism evidence="1 2">
    <name type="scientific">Acinetobacter calcoaceticus</name>
    <dbReference type="NCBI Taxonomy" id="471"/>
    <lineage>
        <taxon>Bacteria</taxon>
        <taxon>Pseudomonadati</taxon>
        <taxon>Pseudomonadota</taxon>
        <taxon>Gammaproteobacteria</taxon>
        <taxon>Moraxellales</taxon>
        <taxon>Moraxellaceae</taxon>
        <taxon>Acinetobacter</taxon>
        <taxon>Acinetobacter calcoaceticus/baumannii complex</taxon>
    </lineage>
</organism>
<proteinExistence type="predicted"/>
<name>A0A4R1Y343_ACICA</name>
<sequence>MCKYSKTDGDIVSLTNYIRMYDPKEGHFDLDKKQVNFRRYANIFKKSIIFDNDEFVHTFVKPHPIMVSWYETPAGEGDGGIFNTKTKISYADLKKLVEKTNAITLKEYTPLIKKKKIIFSDYTDQGLPPTKVSGYIAKDYGIYVFEYKKEAYVSCSYDSLANLIN</sequence>
<dbReference type="EMBL" id="SLVJ01000013">
    <property type="protein sequence ID" value="TCM66473.1"/>
    <property type="molecule type" value="Genomic_DNA"/>
</dbReference>
<accession>A0A4R1Y343</accession>
<reference evidence="1 2" key="1">
    <citation type="submission" date="2019-03" db="EMBL/GenBank/DDBJ databases">
        <title>Genomic analyses of the natural microbiome of Caenorhabditis elegans.</title>
        <authorList>
            <person name="Samuel B."/>
        </authorList>
    </citation>
    <scope>NUCLEOTIDE SEQUENCE [LARGE SCALE GENOMIC DNA]</scope>
    <source>
        <strain evidence="1 2">JUb89</strain>
    </source>
</reference>
<protein>
    <submittedName>
        <fullName evidence="1">Uncharacterized protein</fullName>
    </submittedName>
</protein>
<keyword evidence="2" id="KW-1185">Reference proteome</keyword>
<dbReference type="AlphaFoldDB" id="A0A4R1Y343"/>
<gene>
    <name evidence="1" type="ORF">EC844_11373</name>
</gene>
<comment type="caution">
    <text evidence="1">The sequence shown here is derived from an EMBL/GenBank/DDBJ whole genome shotgun (WGS) entry which is preliminary data.</text>
</comment>